<name>A0A2T4J9D0_FUSBL</name>
<dbReference type="PANTHER" id="PTHR35894:SF1">
    <property type="entry name" value="PHOSPHORIBULOKINASE _ URIDINE KINASE FAMILY"/>
    <property type="match status" value="1"/>
</dbReference>
<dbReference type="InterPro" id="IPR027417">
    <property type="entry name" value="P-loop_NTPase"/>
</dbReference>
<accession>A0A2T4J9D0</accession>
<reference evidence="1 2" key="1">
    <citation type="submission" date="2018-03" db="EMBL/GenBank/DDBJ databases">
        <title>Rhodobacter blasticus.</title>
        <authorList>
            <person name="Meyer T.E."/>
            <person name="Miller S."/>
            <person name="Lodha T."/>
            <person name="Gandham S."/>
            <person name="Chintalapati S."/>
            <person name="Chintalapati V.R."/>
        </authorList>
    </citation>
    <scope>NUCLEOTIDE SEQUENCE [LARGE SCALE GENOMIC DNA]</scope>
    <source>
        <strain evidence="1 2">DSM 2131</strain>
    </source>
</reference>
<gene>
    <name evidence="1" type="ORF">C5F44_09000</name>
</gene>
<dbReference type="Proteomes" id="UP000241362">
    <property type="component" value="Unassembled WGS sequence"/>
</dbReference>
<dbReference type="InterPro" id="IPR052026">
    <property type="entry name" value="ExeA_AAA_ATPase_DNA-bind"/>
</dbReference>
<dbReference type="Gene3D" id="3.40.50.300">
    <property type="entry name" value="P-loop containing nucleotide triphosphate hydrolases"/>
    <property type="match status" value="1"/>
</dbReference>
<protein>
    <submittedName>
        <fullName evidence="1">AAA family ATPase</fullName>
    </submittedName>
</protein>
<organism evidence="1 2">
    <name type="scientific">Fuscovulum blasticum DSM 2131</name>
    <dbReference type="NCBI Taxonomy" id="1188250"/>
    <lineage>
        <taxon>Bacteria</taxon>
        <taxon>Pseudomonadati</taxon>
        <taxon>Pseudomonadota</taxon>
        <taxon>Alphaproteobacteria</taxon>
        <taxon>Rhodobacterales</taxon>
        <taxon>Paracoccaceae</taxon>
        <taxon>Pseudogemmobacter</taxon>
    </lineage>
</organism>
<evidence type="ECO:0000313" key="2">
    <source>
        <dbReference type="Proteomes" id="UP000241362"/>
    </source>
</evidence>
<dbReference type="AlphaFoldDB" id="A0A2T4J9D0"/>
<dbReference type="SUPFAM" id="SSF52540">
    <property type="entry name" value="P-loop containing nucleoside triphosphate hydrolases"/>
    <property type="match status" value="1"/>
</dbReference>
<evidence type="ECO:0000313" key="1">
    <source>
        <dbReference type="EMBL" id="PTE14504.1"/>
    </source>
</evidence>
<keyword evidence="2" id="KW-1185">Reference proteome</keyword>
<dbReference type="InterPro" id="IPR008868">
    <property type="entry name" value="TniB"/>
</dbReference>
<proteinExistence type="predicted"/>
<sequence length="346" mass="38377">MGRLAGTARRRVASGGREMTAAQARVAEAVRVTTALKGHFFPTPTFREVQREFDLLLAERRANIEARRQRETRGLLLVGASGAGKTTLVEAVLRQHTTDLRMLSKEQEQADVISMKVPSPATPKGVGLAMLEALGYHLRRDRSAHIIWQLIKSQFAARQVLFLHLDEAQDFGQHNNRSDQYAVISTLKSLMQSPEWPVGLILSGMPRLLDLVNMDTQLARRLKPVEVHPLKASVDGRMIVSALRQYAVAAQVAVEDSLYTPRFVTRLVHASDYCFGILAELICEAIGQMLMAGEGELSEKSFVACYARRSGCPEGLNPFIAENFRAINVRELLQPAPGLGDIRRRA</sequence>
<dbReference type="Pfam" id="PF05621">
    <property type="entry name" value="TniB"/>
    <property type="match status" value="1"/>
</dbReference>
<dbReference type="PANTHER" id="PTHR35894">
    <property type="entry name" value="GENERAL SECRETION PATHWAY PROTEIN A-RELATED"/>
    <property type="match status" value="1"/>
</dbReference>
<dbReference type="EMBL" id="PZKE01000007">
    <property type="protein sequence ID" value="PTE14504.1"/>
    <property type="molecule type" value="Genomic_DNA"/>
</dbReference>
<comment type="caution">
    <text evidence="1">The sequence shown here is derived from an EMBL/GenBank/DDBJ whole genome shotgun (WGS) entry which is preliminary data.</text>
</comment>